<name>A0A0G4M102_VERLO</name>
<reference evidence="3 5" key="1">
    <citation type="submission" date="2015-05" db="EMBL/GenBank/DDBJ databases">
        <authorList>
            <person name="Wang D.B."/>
            <person name="Wang M."/>
        </authorList>
    </citation>
    <scope>NUCLEOTIDE SEQUENCE [LARGE SCALE GENOMIC DNA]</scope>
    <source>
        <strain evidence="3">VL1</strain>
    </source>
</reference>
<evidence type="ECO:0000313" key="4">
    <source>
        <dbReference type="EMBL" id="KAG7143613.1"/>
    </source>
</evidence>
<keyword evidence="2" id="KW-0732">Signal</keyword>
<proteinExistence type="predicted"/>
<evidence type="ECO:0000256" key="2">
    <source>
        <dbReference type="SAM" id="SignalP"/>
    </source>
</evidence>
<evidence type="ECO:0000313" key="3">
    <source>
        <dbReference type="EMBL" id="CRK27957.1"/>
    </source>
</evidence>
<protein>
    <submittedName>
        <fullName evidence="3">Uncharacterized protein</fullName>
    </submittedName>
</protein>
<dbReference type="AlphaFoldDB" id="A0A0G4M102"/>
<dbReference type="Proteomes" id="UP000689129">
    <property type="component" value="Unassembled WGS sequence"/>
</dbReference>
<dbReference type="STRING" id="100787.A0A0G4M102"/>
<dbReference type="Proteomes" id="UP000044602">
    <property type="component" value="Unassembled WGS sequence"/>
</dbReference>
<dbReference type="EMBL" id="JAEMWZ010000003">
    <property type="protein sequence ID" value="KAG7143613.1"/>
    <property type="molecule type" value="Genomic_DNA"/>
</dbReference>
<reference evidence="4" key="2">
    <citation type="journal article" date="2021" name="Mol. Plant Pathol.">
        <title>A 20-kb lineage-specific genomic region tames virulence in pathogenic amphidiploid Verticillium longisporum.</title>
        <authorList>
            <person name="Harting R."/>
            <person name="Starke J."/>
            <person name="Kusch H."/>
            <person name="Poggeler S."/>
            <person name="Maurus I."/>
            <person name="Schluter R."/>
            <person name="Landesfeind M."/>
            <person name="Bulla I."/>
            <person name="Nowrousian M."/>
            <person name="de Jonge R."/>
            <person name="Stahlhut G."/>
            <person name="Hoff K.J."/>
            <person name="Asshauer K.P."/>
            <person name="Thurmer A."/>
            <person name="Stanke M."/>
            <person name="Daniel R."/>
            <person name="Morgenstern B."/>
            <person name="Thomma B.P.H.J."/>
            <person name="Kronstad J.W."/>
            <person name="Braus-Stromeyer S.A."/>
            <person name="Braus G.H."/>
        </authorList>
    </citation>
    <scope>NUCLEOTIDE SEQUENCE</scope>
    <source>
        <strain evidence="4">Vl32</strain>
    </source>
</reference>
<dbReference type="EMBL" id="CVQH01020574">
    <property type="protein sequence ID" value="CRK27957.1"/>
    <property type="molecule type" value="Genomic_DNA"/>
</dbReference>
<organism evidence="3 5">
    <name type="scientific">Verticillium longisporum</name>
    <name type="common">Verticillium dahliae var. longisporum</name>
    <dbReference type="NCBI Taxonomy" id="100787"/>
    <lineage>
        <taxon>Eukaryota</taxon>
        <taxon>Fungi</taxon>
        <taxon>Dikarya</taxon>
        <taxon>Ascomycota</taxon>
        <taxon>Pezizomycotina</taxon>
        <taxon>Sordariomycetes</taxon>
        <taxon>Hypocreomycetidae</taxon>
        <taxon>Glomerellales</taxon>
        <taxon>Plectosphaerellaceae</taxon>
        <taxon>Verticillium</taxon>
    </lineage>
</organism>
<feature type="chain" id="PRO_5044365817" evidence="2">
    <location>
        <begin position="18"/>
        <end position="252"/>
    </location>
</feature>
<keyword evidence="5" id="KW-1185">Reference proteome</keyword>
<feature type="non-terminal residue" evidence="3">
    <location>
        <position position="252"/>
    </location>
</feature>
<sequence>MRVFSLALLGLAALGSAAPTRVEPQAVEARQYGLGPPTVTLIPGKPSLPIFWPAPSTPTTILKPGKREESALINNVPERRTEDIELKALHDAYYVLLKPYDKDNHPSFGVYLILLHLADILSSKGITVDTFILGEAKTTFGISTKRQVFTIGGCRTQDVIGLRATLTSLLIIYGPHPPYEIWNLEQAIIAALIACGEKVEAGPIAPEVPVPGGPIKPEVPVPGGPVVPENPVPGGPLVPEQPVPGGPIKPSD</sequence>
<feature type="signal peptide" evidence="2">
    <location>
        <begin position="1"/>
        <end position="17"/>
    </location>
</feature>
<feature type="region of interest" description="Disordered" evidence="1">
    <location>
        <begin position="210"/>
        <end position="252"/>
    </location>
</feature>
<evidence type="ECO:0000256" key="1">
    <source>
        <dbReference type="SAM" id="MobiDB-lite"/>
    </source>
</evidence>
<evidence type="ECO:0000313" key="5">
    <source>
        <dbReference type="Proteomes" id="UP000044602"/>
    </source>
</evidence>
<dbReference type="OrthoDB" id="4762260at2759"/>
<gene>
    <name evidence="3" type="ORF">BN1708_015031</name>
    <name evidence="4" type="ORF">HYQ45_000149</name>
</gene>
<accession>A0A0G4M102</accession>